<protein>
    <recommendedName>
        <fullName evidence="1">Bacterial bifunctional deaminase-reductase C-terminal domain-containing protein</fullName>
    </recommendedName>
</protein>
<organism evidence="2 3">
    <name type="scientific">Gordonia aichiensis NBRC 108223</name>
    <dbReference type="NCBI Taxonomy" id="1220583"/>
    <lineage>
        <taxon>Bacteria</taxon>
        <taxon>Bacillati</taxon>
        <taxon>Actinomycetota</taxon>
        <taxon>Actinomycetes</taxon>
        <taxon>Mycobacteriales</taxon>
        <taxon>Gordoniaceae</taxon>
        <taxon>Gordonia</taxon>
    </lineage>
</organism>
<gene>
    <name evidence="2" type="ORF">GOACH_37_00160</name>
</gene>
<dbReference type="PANTHER" id="PTHR38011">
    <property type="entry name" value="DIHYDROFOLATE REDUCTASE FAMILY PROTEIN (AFU_ORTHOLOGUE AFUA_8G06820)"/>
    <property type="match status" value="1"/>
</dbReference>
<dbReference type="EMBL" id="BANR01000037">
    <property type="protein sequence ID" value="GAC51019.1"/>
    <property type="molecule type" value="Genomic_DNA"/>
</dbReference>
<name>L7KQZ6_9ACTN</name>
<dbReference type="eggNOG" id="COG0262">
    <property type="taxonomic scope" value="Bacteria"/>
</dbReference>
<dbReference type="Proteomes" id="UP000010988">
    <property type="component" value="Unassembled WGS sequence"/>
</dbReference>
<dbReference type="OrthoDB" id="2313602at2"/>
<dbReference type="RefSeq" id="WP_005179946.1">
    <property type="nucleotide sequence ID" value="NZ_BANR01000037.1"/>
</dbReference>
<proteinExistence type="predicted"/>
<dbReference type="InterPro" id="IPR050765">
    <property type="entry name" value="Riboflavin_Biosynth_HTPR"/>
</dbReference>
<dbReference type="InterPro" id="IPR024072">
    <property type="entry name" value="DHFR-like_dom_sf"/>
</dbReference>
<evidence type="ECO:0000259" key="1">
    <source>
        <dbReference type="Pfam" id="PF01872"/>
    </source>
</evidence>
<accession>L7KQZ6</accession>
<dbReference type="AlphaFoldDB" id="L7KQZ6"/>
<dbReference type="PANTHER" id="PTHR38011:SF12">
    <property type="entry name" value="BIFUNCTIONAL DEAMINASE-REDUCTASE DOMAIN PROTEIN"/>
    <property type="match status" value="1"/>
</dbReference>
<dbReference type="Gene3D" id="3.40.430.10">
    <property type="entry name" value="Dihydrofolate Reductase, subunit A"/>
    <property type="match status" value="1"/>
</dbReference>
<dbReference type="STRING" id="1220583.GOACH_37_00160"/>
<dbReference type="InterPro" id="IPR002734">
    <property type="entry name" value="RibDG_C"/>
</dbReference>
<dbReference type="Pfam" id="PF01872">
    <property type="entry name" value="RibD_C"/>
    <property type="match status" value="1"/>
</dbReference>
<feature type="domain" description="Bacterial bifunctional deaminase-reductase C-terminal" evidence="1">
    <location>
        <begin position="14"/>
        <end position="196"/>
    </location>
</feature>
<keyword evidence="3" id="KW-1185">Reference proteome</keyword>
<reference evidence="2 3" key="1">
    <citation type="submission" date="2012-12" db="EMBL/GenBank/DDBJ databases">
        <title>Whole genome shotgun sequence of Gordonia aichiensis NBRC 108223.</title>
        <authorList>
            <person name="Isaki-Nakamura S."/>
            <person name="Hosoyama A."/>
            <person name="Tsuchikane K."/>
            <person name="Ando Y."/>
            <person name="Baba S."/>
            <person name="Ohji S."/>
            <person name="Hamada M."/>
            <person name="Tamura T."/>
            <person name="Yamazoe A."/>
            <person name="Yamazaki S."/>
            <person name="Fujita N."/>
        </authorList>
    </citation>
    <scope>NUCLEOTIDE SEQUENCE [LARGE SCALE GENOMIC DNA]</scope>
    <source>
        <strain evidence="2 3">NBRC 108223</strain>
    </source>
</reference>
<dbReference type="SUPFAM" id="SSF53597">
    <property type="entry name" value="Dihydrofolate reductase-like"/>
    <property type="match status" value="1"/>
</dbReference>
<evidence type="ECO:0000313" key="3">
    <source>
        <dbReference type="Proteomes" id="UP000010988"/>
    </source>
</evidence>
<evidence type="ECO:0000313" key="2">
    <source>
        <dbReference type="EMBL" id="GAC51019.1"/>
    </source>
</evidence>
<comment type="caution">
    <text evidence="2">The sequence shown here is derived from an EMBL/GenBank/DDBJ whole genome shotgun (WGS) entry which is preliminary data.</text>
</comment>
<dbReference type="GO" id="GO:0008703">
    <property type="term" value="F:5-amino-6-(5-phosphoribosylamino)uracil reductase activity"/>
    <property type="evidence" value="ECO:0007669"/>
    <property type="project" value="InterPro"/>
</dbReference>
<dbReference type="GO" id="GO:0009231">
    <property type="term" value="P:riboflavin biosynthetic process"/>
    <property type="evidence" value="ECO:0007669"/>
    <property type="project" value="InterPro"/>
</dbReference>
<sequence length="220" mass="23775">MSRSQQVRVDLLNVSLDGYAAGDHITLDEPIGGAGELFGNFDGRVIAGVQNADAPITADRVFSSVWGQGVGVEIMGRGKFGPQQGDWPDDGWRGWWEDAPPFETPVIVLTHHAHDTISFDNGTVFHFVDASPTKALELARDLAGGGDIRIGGGPSTVNQFLRDGLVDFMHLTIQPIVLGRGVPLWSGLGGIHKNYDIESVTASTGLIHQFWNRHHDEDTG</sequence>